<sequence length="38" mass="4593">MYFYHSCYIQTAQQTCQKILHKIYMAMKNIPFPLLSTH</sequence>
<name>A0A150M1J3_9BACL</name>
<accession>A0A150M1J3</accession>
<reference evidence="1 2" key="1">
    <citation type="submission" date="2016-01" db="EMBL/GenBank/DDBJ databases">
        <title>Draft Genome Sequences of Seven Thermophilic Sporeformers Isolated from Foods.</title>
        <authorList>
            <person name="Berendsen E.M."/>
            <person name="Wells-Bennik M.H."/>
            <person name="Krawcyk A.O."/>
            <person name="De Jong A."/>
            <person name="Holsappel S."/>
            <person name="Eijlander R.T."/>
            <person name="Kuipers O.P."/>
        </authorList>
    </citation>
    <scope>NUCLEOTIDE SEQUENCE [LARGE SCALE GENOMIC DNA]</scope>
    <source>
        <strain evidence="1 2">B4119</strain>
    </source>
</reference>
<dbReference type="EMBL" id="LQYS01000022">
    <property type="protein sequence ID" value="KYD18092.1"/>
    <property type="molecule type" value="Genomic_DNA"/>
</dbReference>
<protein>
    <submittedName>
        <fullName evidence="1">Uncharacterized protein</fullName>
    </submittedName>
</protein>
<evidence type="ECO:0000313" key="2">
    <source>
        <dbReference type="Proteomes" id="UP000075455"/>
    </source>
</evidence>
<evidence type="ECO:0000313" key="1">
    <source>
        <dbReference type="EMBL" id="KYD18092.1"/>
    </source>
</evidence>
<comment type="caution">
    <text evidence="1">The sequence shown here is derived from an EMBL/GenBank/DDBJ whole genome shotgun (WGS) entry which is preliminary data.</text>
</comment>
<proteinExistence type="predicted"/>
<dbReference type="Proteomes" id="UP000075455">
    <property type="component" value="Unassembled WGS sequence"/>
</dbReference>
<gene>
    <name evidence="1" type="ORF">B4119_0786</name>
</gene>
<organism evidence="1 2">
    <name type="scientific">Saccharococcus caldoxylosilyticus</name>
    <dbReference type="NCBI Taxonomy" id="81408"/>
    <lineage>
        <taxon>Bacteria</taxon>
        <taxon>Bacillati</taxon>
        <taxon>Bacillota</taxon>
        <taxon>Bacilli</taxon>
        <taxon>Bacillales</taxon>
        <taxon>Anoxybacillaceae</taxon>
        <taxon>Saccharococcus</taxon>
    </lineage>
</organism>
<dbReference type="AlphaFoldDB" id="A0A150M1J3"/>